<proteinExistence type="inferred from homology"/>
<dbReference type="AlphaFoldDB" id="A0A2C6DM46"/>
<comment type="similarity">
    <text evidence="7">Belongs to the NhaA Na(+)/H(+) (TC 2.A.33) antiporter family.</text>
</comment>
<keyword evidence="5 7" id="KW-0472">Membrane</keyword>
<dbReference type="GO" id="GO:0015385">
    <property type="term" value="F:sodium:proton antiporter activity"/>
    <property type="evidence" value="ECO:0007669"/>
    <property type="project" value="UniProtKB-UniRule"/>
</dbReference>
<dbReference type="PANTHER" id="PTHR30341">
    <property type="entry name" value="SODIUM ION/PROTON ANTIPORTER NHAA-RELATED"/>
    <property type="match status" value="1"/>
</dbReference>
<evidence type="ECO:0000313" key="11">
    <source>
        <dbReference type="Proteomes" id="UP000373449"/>
    </source>
</evidence>
<dbReference type="InterPro" id="IPR004670">
    <property type="entry name" value="NhaA"/>
</dbReference>
<dbReference type="GO" id="GO:0005886">
    <property type="term" value="C:plasma membrane"/>
    <property type="evidence" value="ECO:0007669"/>
    <property type="project" value="UniProtKB-SubCell"/>
</dbReference>
<comment type="catalytic activity">
    <reaction evidence="7">
        <text>Na(+)(in) + 2 H(+)(out) = Na(+)(out) + 2 H(+)(in)</text>
        <dbReference type="Rhea" id="RHEA:29251"/>
        <dbReference type="ChEBI" id="CHEBI:15378"/>
        <dbReference type="ChEBI" id="CHEBI:29101"/>
    </reaction>
</comment>
<evidence type="ECO:0000256" key="2">
    <source>
        <dbReference type="ARBA" id="ARBA00022475"/>
    </source>
</evidence>
<comment type="function">
    <text evidence="7">Na(+)/H(+) antiporter that extrudes sodium in exchange for external protons.</text>
</comment>
<evidence type="ECO:0000313" key="8">
    <source>
        <dbReference type="EMBL" id="PHI29525.1"/>
    </source>
</evidence>
<keyword evidence="6 7" id="KW-0739">Sodium transport</keyword>
<dbReference type="EMBL" id="PDDX01000001">
    <property type="protein sequence ID" value="PHI29525.1"/>
    <property type="molecule type" value="Genomic_DNA"/>
</dbReference>
<reference evidence="8" key="2">
    <citation type="submission" date="2017-09" db="EMBL/GenBank/DDBJ databases">
        <title>FDA dAtabase for Regulatory Grade micrObial Sequences (FDA-ARGOS): Supporting development and validation of Infectious Disease Dx tests.</title>
        <authorList>
            <person name="Minogue T."/>
            <person name="Wolcott M."/>
            <person name="Wasieloski L."/>
            <person name="Aguilar W."/>
            <person name="Moore D."/>
            <person name="Tallon L.J."/>
            <person name="Sadzewicz L."/>
            <person name="Ott S."/>
            <person name="Zhao X."/>
            <person name="Nagaraj S."/>
            <person name="Vavikolanu K."/>
            <person name="Aluvathingal J."/>
            <person name="Nadendla S."/>
            <person name="Sichtig H."/>
        </authorList>
    </citation>
    <scope>NUCLEOTIDE SEQUENCE</scope>
    <source>
        <strain evidence="8">FDAARGOS_387</strain>
    </source>
</reference>
<reference evidence="9 11" key="3">
    <citation type="submission" date="2019-03" db="EMBL/GenBank/DDBJ databases">
        <authorList>
            <consortium name="Pathogen Informatics"/>
        </authorList>
    </citation>
    <scope>NUCLEOTIDE SEQUENCE [LARGE SCALE GENOMIC DNA]</scope>
    <source>
        <strain evidence="9 11">NCTC12282</strain>
    </source>
</reference>
<evidence type="ECO:0000256" key="6">
    <source>
        <dbReference type="ARBA" id="ARBA00023201"/>
    </source>
</evidence>
<keyword evidence="7" id="KW-0813">Transport</keyword>
<dbReference type="NCBIfam" id="TIGR00773">
    <property type="entry name" value="NhaA"/>
    <property type="match status" value="1"/>
</dbReference>
<dbReference type="HAMAP" id="MF_01844">
    <property type="entry name" value="NhaA"/>
    <property type="match status" value="1"/>
</dbReference>
<dbReference type="NCBIfam" id="NF007112">
    <property type="entry name" value="PRK09561.1"/>
    <property type="match status" value="1"/>
</dbReference>
<evidence type="ECO:0000256" key="1">
    <source>
        <dbReference type="ARBA" id="ARBA00004429"/>
    </source>
</evidence>
<evidence type="ECO:0000256" key="5">
    <source>
        <dbReference type="ARBA" id="ARBA00023136"/>
    </source>
</evidence>
<feature type="transmembrane region" description="Helical" evidence="7">
    <location>
        <begin position="94"/>
        <end position="114"/>
    </location>
</feature>
<dbReference type="Proteomes" id="UP000224974">
    <property type="component" value="Unassembled WGS sequence"/>
</dbReference>
<evidence type="ECO:0000256" key="3">
    <source>
        <dbReference type="ARBA" id="ARBA00022692"/>
    </source>
</evidence>
<feature type="transmembrane region" description="Helical" evidence="7">
    <location>
        <begin position="288"/>
        <end position="312"/>
    </location>
</feature>
<organism evidence="8 10">
    <name type="scientific">Budvicia aquatica</name>
    <dbReference type="NCBI Taxonomy" id="82979"/>
    <lineage>
        <taxon>Bacteria</taxon>
        <taxon>Pseudomonadati</taxon>
        <taxon>Pseudomonadota</taxon>
        <taxon>Gammaproteobacteria</taxon>
        <taxon>Enterobacterales</taxon>
        <taxon>Budviciaceae</taxon>
        <taxon>Budvicia</taxon>
    </lineage>
</organism>
<comment type="subcellular location">
    <subcellularLocation>
        <location evidence="1">Cell inner membrane</location>
        <topology evidence="1">Multi-pass membrane protein</topology>
    </subcellularLocation>
    <subcellularLocation>
        <location evidence="7">Cell membrane</location>
        <topology evidence="7">Multi-pass membrane protein</topology>
    </subcellularLocation>
</comment>
<dbReference type="OrthoDB" id="9808135at2"/>
<feature type="transmembrane region" description="Helical" evidence="7">
    <location>
        <begin position="126"/>
        <end position="144"/>
    </location>
</feature>
<gene>
    <name evidence="7 8" type="primary">nhaA</name>
    <name evidence="8" type="ORF">CRN84_09385</name>
    <name evidence="9" type="ORF">NCTC12282_02775</name>
</gene>
<dbReference type="Proteomes" id="UP000373449">
    <property type="component" value="Unassembled WGS sequence"/>
</dbReference>
<feature type="transmembrane region" description="Helical" evidence="7">
    <location>
        <begin position="362"/>
        <end position="380"/>
    </location>
</feature>
<evidence type="ECO:0000313" key="9">
    <source>
        <dbReference type="EMBL" id="VFS47833.1"/>
    </source>
</evidence>
<dbReference type="InterPro" id="IPR023171">
    <property type="entry name" value="Na/H_antiporter_dom_sf"/>
</dbReference>
<dbReference type="PANTHER" id="PTHR30341:SF0">
    <property type="entry name" value="NA(+)_H(+) ANTIPORTER NHAA"/>
    <property type="match status" value="1"/>
</dbReference>
<dbReference type="NCBIfam" id="NF007111">
    <property type="entry name" value="PRK09560.1"/>
    <property type="match status" value="1"/>
</dbReference>
<sequence length="393" mass="41825">MTHYLRQFLRLEASGGILLIIAALIAMMMANSPLQAAYEGFLHIPIVIKVAALDLSNSLAHWINDGLMAIFFLVIGLEVKKELIEGSLAGRDKALFPVVAAVGGMIAPALIYLAFNLNDEVTRTGWAIPAATDIAFALGVMALLGSRVPTSLKAFLMALAIIDDLGAIIIIAFFYTKELSMVALSGAAITIVVMALMNRFGVGNKLAYMIAGAVLWVFMMKSGVHATLAGVITGFFIPLNGSEQSKPLDSLIHQLHPWVTYFILPLFAFANAGVSLTGVTLSSLGGILPLGIMLGLIVGKPLGIFGFCWLSLKGGIVKMPESIDLKHIFAVSVLCGIGFTMSIFISGLAFEGLGEQLMKYSRLGILLGSTIAAVLGYFLLKFSLRDAKVVTQA</sequence>
<feature type="transmembrane region" description="Helical" evidence="7">
    <location>
        <begin position="327"/>
        <end position="350"/>
    </location>
</feature>
<keyword evidence="7" id="KW-0406">Ion transport</keyword>
<keyword evidence="4 7" id="KW-1133">Transmembrane helix</keyword>
<keyword evidence="2 7" id="KW-1003">Cell membrane</keyword>
<keyword evidence="7" id="KW-0050">Antiport</keyword>
<dbReference type="Pfam" id="PF06965">
    <property type="entry name" value="Na_H_antiport_1"/>
    <property type="match status" value="1"/>
</dbReference>
<protein>
    <recommendedName>
        <fullName evidence="7">Na(+)/H(+) antiporter NhaA</fullName>
    </recommendedName>
    <alternativeName>
        <fullName evidence="7">Sodium/proton antiporter NhaA</fullName>
    </alternativeName>
</protein>
<feature type="transmembrane region" description="Helical" evidence="7">
    <location>
        <begin position="60"/>
        <end position="79"/>
    </location>
</feature>
<dbReference type="EMBL" id="CAADJA010000002">
    <property type="protein sequence ID" value="VFS47833.1"/>
    <property type="molecule type" value="Genomic_DNA"/>
</dbReference>
<reference evidence="10" key="1">
    <citation type="submission" date="2017-09" db="EMBL/GenBank/DDBJ databases">
        <title>FDA dAtabase for Regulatory Grade micrObial Sequences (FDA-ARGOS): Supporting development and validation of Infectious Disease Dx tests.</title>
        <authorList>
            <person name="Minogue T."/>
            <person name="Wolcott M."/>
            <person name="Wasieloski L."/>
            <person name="Aguilar W."/>
            <person name="Moore D."/>
            <person name="Tallon L."/>
            <person name="Sadzewicz L."/>
            <person name="Ott S."/>
            <person name="Zhao X."/>
            <person name="Nagaraj S."/>
            <person name="Vavikolanu K."/>
            <person name="Aluvathingal J."/>
            <person name="Nadendla S."/>
            <person name="Sichtig H."/>
        </authorList>
    </citation>
    <scope>NUCLEOTIDE SEQUENCE [LARGE SCALE GENOMIC DNA]</scope>
    <source>
        <strain evidence="10">FDAARGOS_387</strain>
    </source>
</reference>
<dbReference type="STRING" id="1111728.GCA_000427805_00416"/>
<evidence type="ECO:0000313" key="10">
    <source>
        <dbReference type="Proteomes" id="UP000224974"/>
    </source>
</evidence>
<keyword evidence="10" id="KW-1185">Reference proteome</keyword>
<feature type="transmembrane region" description="Helical" evidence="7">
    <location>
        <begin position="258"/>
        <end position="281"/>
    </location>
</feature>
<name>A0A2C6DM46_9GAMM</name>
<dbReference type="GO" id="GO:0006885">
    <property type="term" value="P:regulation of pH"/>
    <property type="evidence" value="ECO:0007669"/>
    <property type="project" value="UniProtKB-UniRule"/>
</dbReference>
<feature type="transmembrane region" description="Helical" evidence="7">
    <location>
        <begin position="156"/>
        <end position="175"/>
    </location>
</feature>
<evidence type="ECO:0000256" key="4">
    <source>
        <dbReference type="ARBA" id="ARBA00022989"/>
    </source>
</evidence>
<feature type="transmembrane region" description="Helical" evidence="7">
    <location>
        <begin position="181"/>
        <end position="201"/>
    </location>
</feature>
<evidence type="ECO:0000256" key="7">
    <source>
        <dbReference type="HAMAP-Rule" id="MF_01844"/>
    </source>
</evidence>
<accession>A0A2C6DM46</accession>
<keyword evidence="3 7" id="KW-0812">Transmembrane</keyword>
<keyword evidence="7" id="KW-0915">Sodium</keyword>
<dbReference type="Gene3D" id="1.20.1530.10">
    <property type="entry name" value="Na+/H+ antiporter like domain"/>
    <property type="match status" value="1"/>
</dbReference>
<dbReference type="RefSeq" id="WP_029093027.1">
    <property type="nucleotide sequence ID" value="NZ_BRLG01000002.1"/>
</dbReference>
<feature type="transmembrane region" description="Helical" evidence="7">
    <location>
        <begin position="213"/>
        <end position="238"/>
    </location>
</feature>